<feature type="transmembrane region" description="Helical" evidence="8">
    <location>
        <begin position="114"/>
        <end position="136"/>
    </location>
</feature>
<protein>
    <submittedName>
        <fullName evidence="9">Signal peptide peptidase</fullName>
    </submittedName>
</protein>
<dbReference type="InterPro" id="IPR007369">
    <property type="entry name" value="Peptidase_A22B_SPP"/>
</dbReference>
<keyword evidence="6 8" id="KW-0472">Membrane</keyword>
<feature type="transmembrane region" description="Helical" evidence="8">
    <location>
        <begin position="374"/>
        <end position="396"/>
    </location>
</feature>
<evidence type="ECO:0000256" key="8">
    <source>
        <dbReference type="SAM" id="Phobius"/>
    </source>
</evidence>
<evidence type="ECO:0000313" key="9">
    <source>
        <dbReference type="EMBL" id="WZN59530.1"/>
    </source>
</evidence>
<keyword evidence="3 8" id="KW-0812">Transmembrane</keyword>
<feature type="transmembrane region" description="Helical" evidence="8">
    <location>
        <begin position="402"/>
        <end position="419"/>
    </location>
</feature>
<evidence type="ECO:0000256" key="2">
    <source>
        <dbReference type="ARBA" id="ARBA00006859"/>
    </source>
</evidence>
<dbReference type="Proteomes" id="UP001472866">
    <property type="component" value="Chromosome 02"/>
</dbReference>
<keyword evidence="4" id="KW-0378">Hydrolase</keyword>
<gene>
    <name evidence="9" type="ORF">HKI87_02g10560</name>
</gene>
<name>A0AAX4NZJ2_9CHLO</name>
<organism evidence="9 10">
    <name type="scientific">Chloropicon roscoffensis</name>
    <dbReference type="NCBI Taxonomy" id="1461544"/>
    <lineage>
        <taxon>Eukaryota</taxon>
        <taxon>Viridiplantae</taxon>
        <taxon>Chlorophyta</taxon>
        <taxon>Chloropicophyceae</taxon>
        <taxon>Chloropicales</taxon>
        <taxon>Chloropicaceae</taxon>
        <taxon>Chloropicon</taxon>
    </lineage>
</organism>
<feature type="transmembrane region" description="Helical" evidence="8">
    <location>
        <begin position="334"/>
        <end position="353"/>
    </location>
</feature>
<evidence type="ECO:0000256" key="4">
    <source>
        <dbReference type="ARBA" id="ARBA00022801"/>
    </source>
</evidence>
<reference evidence="9 10" key="1">
    <citation type="submission" date="2024-03" db="EMBL/GenBank/DDBJ databases">
        <title>Complete genome sequence of the green alga Chloropicon roscoffensis RCC1871.</title>
        <authorList>
            <person name="Lemieux C."/>
            <person name="Pombert J.-F."/>
            <person name="Otis C."/>
            <person name="Turmel M."/>
        </authorList>
    </citation>
    <scope>NUCLEOTIDE SEQUENCE [LARGE SCALE GENOMIC DNA]</scope>
    <source>
        <strain evidence="9 10">RCC1871</strain>
    </source>
</reference>
<dbReference type="PANTHER" id="PTHR12174:SF73">
    <property type="entry name" value="SIGNAL PEPTIDE PEPTIDASE DOMAIN CONTAINING PROTEIN"/>
    <property type="match status" value="1"/>
</dbReference>
<dbReference type="InterPro" id="IPR006639">
    <property type="entry name" value="Preselin/SPP"/>
</dbReference>
<comment type="subcellular location">
    <subcellularLocation>
        <location evidence="1">Endomembrane system</location>
        <topology evidence="1">Multi-pass membrane protein</topology>
    </subcellularLocation>
</comment>
<evidence type="ECO:0000256" key="6">
    <source>
        <dbReference type="ARBA" id="ARBA00023136"/>
    </source>
</evidence>
<comment type="similarity">
    <text evidence="2">Belongs to the peptidase A22B family.</text>
</comment>
<feature type="transmembrane region" description="Helical" evidence="8">
    <location>
        <begin position="60"/>
        <end position="78"/>
    </location>
</feature>
<dbReference type="GO" id="GO:0098554">
    <property type="term" value="C:cytoplasmic side of endoplasmic reticulum membrane"/>
    <property type="evidence" value="ECO:0007669"/>
    <property type="project" value="TreeGrafter"/>
</dbReference>
<dbReference type="Pfam" id="PF04258">
    <property type="entry name" value="Peptidase_A22B"/>
    <property type="match status" value="1"/>
</dbReference>
<feature type="transmembrane region" description="Helical" evidence="8">
    <location>
        <begin position="148"/>
        <end position="167"/>
    </location>
</feature>
<proteinExistence type="inferred from homology"/>
<dbReference type="GO" id="GO:0006465">
    <property type="term" value="P:signal peptide processing"/>
    <property type="evidence" value="ECO:0007669"/>
    <property type="project" value="TreeGrafter"/>
</dbReference>
<keyword evidence="10" id="KW-1185">Reference proteome</keyword>
<dbReference type="PANTHER" id="PTHR12174">
    <property type="entry name" value="SIGNAL PEPTIDE PEPTIDASE"/>
    <property type="match status" value="1"/>
</dbReference>
<feature type="region of interest" description="Disordered" evidence="7">
    <location>
        <begin position="1"/>
        <end position="57"/>
    </location>
</feature>
<evidence type="ECO:0000256" key="1">
    <source>
        <dbReference type="ARBA" id="ARBA00004127"/>
    </source>
</evidence>
<dbReference type="GO" id="GO:0042500">
    <property type="term" value="F:aspartic endopeptidase activity, intramembrane cleaving"/>
    <property type="evidence" value="ECO:0007669"/>
    <property type="project" value="InterPro"/>
</dbReference>
<feature type="compositionally biased region" description="Low complexity" evidence="7">
    <location>
        <begin position="9"/>
        <end position="20"/>
    </location>
</feature>
<dbReference type="AlphaFoldDB" id="A0AAX4NZJ2"/>
<dbReference type="GO" id="GO:0033619">
    <property type="term" value="P:membrane protein proteolysis"/>
    <property type="evidence" value="ECO:0007669"/>
    <property type="project" value="TreeGrafter"/>
</dbReference>
<keyword evidence="5 8" id="KW-1133">Transmembrane helix</keyword>
<dbReference type="EMBL" id="CP151502">
    <property type="protein sequence ID" value="WZN59530.1"/>
    <property type="molecule type" value="Genomic_DNA"/>
</dbReference>
<dbReference type="GO" id="GO:0098553">
    <property type="term" value="C:lumenal side of endoplasmic reticulum membrane"/>
    <property type="evidence" value="ECO:0007669"/>
    <property type="project" value="TreeGrafter"/>
</dbReference>
<dbReference type="SMART" id="SM00730">
    <property type="entry name" value="PSN"/>
    <property type="match status" value="1"/>
</dbReference>
<sequence>MRPVRTVRPRGVPTLGVSSRGRPRRSRPPLPTRRHGRTLLITPRSRASETETDDEPQPEVLSAYALLFGTLGLGEFVLPTNSPISPLPYFGALALASVFIGSKRGLKNREVEMISLSQGASAPVFLSFSLLGLYGIQKLEIDLQTFLNGYFLLLETVSGTISLWLPLKAIGAATGEKALGTVDLSFVVKSERTGETLPADQPVRPSALLCLAVAATLAYLDRYGGQDSFTLNNLEASFLVTTWLELLGVNSFRTATALLFGLLFYDVLWVFGSGPLLRAAASALGGEQGEAILPKYGSVMADVAMSPVLSTPTKFLFPRDAAVAAAAESSSFDFSLLGLGDVLIPGLLIGLLLRFEGRASKGSEGGGGGGGGGYFAPALFAYGAGLLVSFAASFVSGKGQPALLYLVPLTVGSALLVGTKNKEVGELWSFQTSGEDEERD</sequence>
<feature type="compositionally biased region" description="Basic residues" evidence="7">
    <location>
        <begin position="21"/>
        <end position="37"/>
    </location>
</feature>
<feature type="transmembrane region" description="Helical" evidence="8">
    <location>
        <begin position="84"/>
        <end position="102"/>
    </location>
</feature>
<evidence type="ECO:0000313" key="10">
    <source>
        <dbReference type="Proteomes" id="UP001472866"/>
    </source>
</evidence>
<evidence type="ECO:0000256" key="3">
    <source>
        <dbReference type="ARBA" id="ARBA00022692"/>
    </source>
</evidence>
<accession>A0AAX4NZJ2</accession>
<evidence type="ECO:0000256" key="7">
    <source>
        <dbReference type="SAM" id="MobiDB-lite"/>
    </source>
</evidence>
<evidence type="ECO:0000256" key="5">
    <source>
        <dbReference type="ARBA" id="ARBA00022989"/>
    </source>
</evidence>